<dbReference type="AlphaFoldDB" id="A0A0N9HPH4"/>
<organism evidence="1 2">
    <name type="scientific">Kibdelosporangium phytohabitans</name>
    <dbReference type="NCBI Taxonomy" id="860235"/>
    <lineage>
        <taxon>Bacteria</taxon>
        <taxon>Bacillati</taxon>
        <taxon>Actinomycetota</taxon>
        <taxon>Actinomycetes</taxon>
        <taxon>Pseudonocardiales</taxon>
        <taxon>Pseudonocardiaceae</taxon>
        <taxon>Kibdelosporangium</taxon>
    </lineage>
</organism>
<dbReference type="KEGG" id="kphy:AOZ06_05585"/>
<sequence>MDRTSYDTGVSQQVQGDLHGIVGRLESLINQRDQAVAAAMSDFTADGVSDEYATVEQRWKTAATEVRQIIGLVKQTMAQNDETAGTALTQARSAVQGIG</sequence>
<dbReference type="InterPro" id="IPR036689">
    <property type="entry name" value="ESAT-6-like_sf"/>
</dbReference>
<evidence type="ECO:0008006" key="3">
    <source>
        <dbReference type="Google" id="ProtNLM"/>
    </source>
</evidence>
<keyword evidence="2" id="KW-1185">Reference proteome</keyword>
<protein>
    <recommendedName>
        <fullName evidence="3">Pore-forming ESAT-6 family protein</fullName>
    </recommendedName>
</protein>
<dbReference type="Gene3D" id="1.10.287.1060">
    <property type="entry name" value="ESAT-6-like"/>
    <property type="match status" value="1"/>
</dbReference>
<dbReference type="OrthoDB" id="4965508at2"/>
<gene>
    <name evidence="1" type="ORF">AOZ06_05585</name>
</gene>
<reference evidence="1 2" key="1">
    <citation type="submission" date="2015-07" db="EMBL/GenBank/DDBJ databases">
        <title>Genome sequencing of Kibdelosporangium phytohabitans.</title>
        <authorList>
            <person name="Qin S."/>
            <person name="Xing K."/>
        </authorList>
    </citation>
    <scope>NUCLEOTIDE SEQUENCE [LARGE SCALE GENOMIC DNA]</scope>
    <source>
        <strain evidence="1 2">KLBMP1111</strain>
    </source>
</reference>
<dbReference type="SUPFAM" id="SSF140453">
    <property type="entry name" value="EsxAB dimer-like"/>
    <property type="match status" value="1"/>
</dbReference>
<dbReference type="STRING" id="860235.AOZ06_05585"/>
<dbReference type="EMBL" id="CP012752">
    <property type="protein sequence ID" value="ALG06469.1"/>
    <property type="molecule type" value="Genomic_DNA"/>
</dbReference>
<evidence type="ECO:0000313" key="1">
    <source>
        <dbReference type="EMBL" id="ALG06469.1"/>
    </source>
</evidence>
<proteinExistence type="predicted"/>
<dbReference type="NCBIfam" id="NF035935">
    <property type="entry name" value="ESAT6_3"/>
    <property type="match status" value="1"/>
</dbReference>
<name>A0A0N9HPH4_9PSEU</name>
<dbReference type="InterPro" id="IPR048032">
    <property type="entry name" value="ESAT6-like"/>
</dbReference>
<accession>A0A0N9HPH4</accession>
<evidence type="ECO:0000313" key="2">
    <source>
        <dbReference type="Proteomes" id="UP000063699"/>
    </source>
</evidence>
<dbReference type="RefSeq" id="WP_054288442.1">
    <property type="nucleotide sequence ID" value="NZ_CP012752.1"/>
</dbReference>
<dbReference type="Proteomes" id="UP000063699">
    <property type="component" value="Chromosome"/>
</dbReference>